<keyword evidence="4 7" id="KW-1133">Transmembrane helix</keyword>
<proteinExistence type="predicted"/>
<comment type="caution">
    <text evidence="9">The sequence shown here is derived from an EMBL/GenBank/DDBJ whole genome shotgun (WGS) entry which is preliminary data.</text>
</comment>
<keyword evidence="2" id="KW-1003">Cell membrane</keyword>
<reference evidence="9" key="1">
    <citation type="journal article" date="2021" name="PeerJ">
        <title>Extensive microbial diversity within the chicken gut microbiome revealed by metagenomics and culture.</title>
        <authorList>
            <person name="Gilroy R."/>
            <person name="Ravi A."/>
            <person name="Getino M."/>
            <person name="Pursley I."/>
            <person name="Horton D.L."/>
            <person name="Alikhan N.F."/>
            <person name="Baker D."/>
            <person name="Gharbi K."/>
            <person name="Hall N."/>
            <person name="Watson M."/>
            <person name="Adriaenssens E.M."/>
            <person name="Foster-Nyarko E."/>
            <person name="Jarju S."/>
            <person name="Secka A."/>
            <person name="Antonio M."/>
            <person name="Oren A."/>
            <person name="Chaudhuri R.R."/>
            <person name="La Ragione R."/>
            <person name="Hildebrand F."/>
            <person name="Pallen M.J."/>
        </authorList>
    </citation>
    <scope>NUCLEOTIDE SEQUENCE</scope>
    <source>
        <strain evidence="9">ChiHjej12B11-9795</strain>
    </source>
</reference>
<reference evidence="9" key="2">
    <citation type="submission" date="2021-04" db="EMBL/GenBank/DDBJ databases">
        <authorList>
            <person name="Gilroy R."/>
        </authorList>
    </citation>
    <scope>NUCLEOTIDE SEQUENCE</scope>
    <source>
        <strain evidence="9">ChiHjej12B11-9795</strain>
    </source>
</reference>
<name>A0A9D2KT88_9BACE</name>
<evidence type="ECO:0000256" key="7">
    <source>
        <dbReference type="SAM" id="Phobius"/>
    </source>
</evidence>
<dbReference type="PANTHER" id="PTHR32309:SF13">
    <property type="entry name" value="FERRIC ENTEROBACTIN TRANSPORT PROTEIN FEPE"/>
    <property type="match status" value="1"/>
</dbReference>
<evidence type="ECO:0000256" key="4">
    <source>
        <dbReference type="ARBA" id="ARBA00022989"/>
    </source>
</evidence>
<dbReference type="PANTHER" id="PTHR32309">
    <property type="entry name" value="TYROSINE-PROTEIN KINASE"/>
    <property type="match status" value="1"/>
</dbReference>
<sequence length="378" mass="41800">MSEEKIQQHNMAPAQPEEQEIDLIELAQKVWAERKLIFKACGIAVIVALVVAFSIPKEYATSVTLAPETGGKSTSGSMGALAAMAGISLGSSSGEDALSPELYPDIVSSTPFLTNLFDVRVKNEEAEIDTTLYAYLKDYQRAPWWSMVVSAPFKAIGWFASLFRDEEEGGETRLDPFHLTQDEAAIADALSSKLAVSVDKKTGVTTLTVTMQDPLISASLTDTVMRSLQSYITDYRTNKARHDLAFTEKLYEEAKENYTEAQEKYASYVDVNQGIIKQSYKVEQERLQNEMNLAYQVYTQVSQQLQMARAKVQEITPVYTVVQPATVPLRASKPNKVMILVGFVFLAAVGCVGWILFVKDFIKSWKTPKADSPAGGEV</sequence>
<dbReference type="InterPro" id="IPR050445">
    <property type="entry name" value="Bact_polysacc_biosynth/exp"/>
</dbReference>
<dbReference type="AlphaFoldDB" id="A0A9D2KT88"/>
<keyword evidence="6" id="KW-0175">Coiled coil</keyword>
<keyword evidence="3 7" id="KW-0812">Transmembrane</keyword>
<keyword evidence="5 7" id="KW-0472">Membrane</keyword>
<evidence type="ECO:0000256" key="3">
    <source>
        <dbReference type="ARBA" id="ARBA00022692"/>
    </source>
</evidence>
<evidence type="ECO:0000256" key="6">
    <source>
        <dbReference type="SAM" id="Coils"/>
    </source>
</evidence>
<dbReference type="Pfam" id="PF02706">
    <property type="entry name" value="Wzz"/>
    <property type="match status" value="1"/>
</dbReference>
<protein>
    <submittedName>
        <fullName evidence="9">Chain-length determining protein</fullName>
    </submittedName>
</protein>
<gene>
    <name evidence="9" type="ORF">H9950_01645</name>
</gene>
<dbReference type="EMBL" id="DWZI01000007">
    <property type="protein sequence ID" value="HJA84901.1"/>
    <property type="molecule type" value="Genomic_DNA"/>
</dbReference>
<evidence type="ECO:0000256" key="1">
    <source>
        <dbReference type="ARBA" id="ARBA00004651"/>
    </source>
</evidence>
<dbReference type="GO" id="GO:0005886">
    <property type="term" value="C:plasma membrane"/>
    <property type="evidence" value="ECO:0007669"/>
    <property type="project" value="UniProtKB-SubCell"/>
</dbReference>
<dbReference type="GO" id="GO:0004713">
    <property type="term" value="F:protein tyrosine kinase activity"/>
    <property type="evidence" value="ECO:0007669"/>
    <property type="project" value="TreeGrafter"/>
</dbReference>
<feature type="domain" description="Polysaccharide chain length determinant N-terminal" evidence="8">
    <location>
        <begin position="19"/>
        <end position="76"/>
    </location>
</feature>
<comment type="subcellular location">
    <subcellularLocation>
        <location evidence="1">Cell membrane</location>
        <topology evidence="1">Multi-pass membrane protein</topology>
    </subcellularLocation>
</comment>
<evidence type="ECO:0000313" key="10">
    <source>
        <dbReference type="Proteomes" id="UP000823862"/>
    </source>
</evidence>
<evidence type="ECO:0000256" key="2">
    <source>
        <dbReference type="ARBA" id="ARBA00022475"/>
    </source>
</evidence>
<feature type="transmembrane region" description="Helical" evidence="7">
    <location>
        <begin position="36"/>
        <end position="55"/>
    </location>
</feature>
<accession>A0A9D2KT88</accession>
<organism evidence="9 10">
    <name type="scientific">Candidatus Bacteroides avicola</name>
    <dbReference type="NCBI Taxonomy" id="2838468"/>
    <lineage>
        <taxon>Bacteria</taxon>
        <taxon>Pseudomonadati</taxon>
        <taxon>Bacteroidota</taxon>
        <taxon>Bacteroidia</taxon>
        <taxon>Bacteroidales</taxon>
        <taxon>Bacteroidaceae</taxon>
        <taxon>Bacteroides</taxon>
    </lineage>
</organism>
<dbReference type="InterPro" id="IPR003856">
    <property type="entry name" value="LPS_length_determ_N"/>
</dbReference>
<evidence type="ECO:0000313" key="9">
    <source>
        <dbReference type="EMBL" id="HJA84901.1"/>
    </source>
</evidence>
<feature type="coiled-coil region" evidence="6">
    <location>
        <begin position="237"/>
        <end position="271"/>
    </location>
</feature>
<dbReference type="Proteomes" id="UP000823862">
    <property type="component" value="Unassembled WGS sequence"/>
</dbReference>
<feature type="transmembrane region" description="Helical" evidence="7">
    <location>
        <begin position="337"/>
        <end position="357"/>
    </location>
</feature>
<evidence type="ECO:0000256" key="5">
    <source>
        <dbReference type="ARBA" id="ARBA00023136"/>
    </source>
</evidence>
<evidence type="ECO:0000259" key="8">
    <source>
        <dbReference type="Pfam" id="PF02706"/>
    </source>
</evidence>